<evidence type="ECO:0000313" key="1">
    <source>
        <dbReference type="EMBL" id="QCX01323.1"/>
    </source>
</evidence>
<organism evidence="1 2">
    <name type="scientific">Aggregatimonas sangjinii</name>
    <dbReference type="NCBI Taxonomy" id="2583587"/>
    <lineage>
        <taxon>Bacteria</taxon>
        <taxon>Pseudomonadati</taxon>
        <taxon>Bacteroidota</taxon>
        <taxon>Flavobacteriia</taxon>
        <taxon>Flavobacteriales</taxon>
        <taxon>Flavobacteriaceae</taxon>
        <taxon>Aggregatimonas</taxon>
    </lineage>
</organism>
<dbReference type="KEGG" id="asag:FGM00_14835"/>
<dbReference type="Proteomes" id="UP000310017">
    <property type="component" value="Chromosome"/>
</dbReference>
<dbReference type="EMBL" id="CP040710">
    <property type="protein sequence ID" value="QCX01323.1"/>
    <property type="molecule type" value="Genomic_DNA"/>
</dbReference>
<dbReference type="AlphaFoldDB" id="A0A5B7SVX7"/>
<sequence>MHTLPLFTGFVAFYVAWKLRRYTLDTRDDYFLGGRSLTEIVIAASPLLTFTQKVKKYTTWKMNRLIPLYCGKILGHRANLLVAI</sequence>
<protein>
    <submittedName>
        <fullName evidence="1">Uncharacterized protein</fullName>
    </submittedName>
</protein>
<keyword evidence="2" id="KW-1185">Reference proteome</keyword>
<accession>A0A5B7SVX7</accession>
<reference evidence="1 2" key="1">
    <citation type="submission" date="2019-05" db="EMBL/GenBank/DDBJ databases">
        <title>Genome sequencing of F202Z8.</title>
        <authorList>
            <person name="Kwon Y.M."/>
        </authorList>
    </citation>
    <scope>NUCLEOTIDE SEQUENCE [LARGE SCALE GENOMIC DNA]</scope>
    <source>
        <strain evidence="1 2">F202Z8</strain>
    </source>
</reference>
<gene>
    <name evidence="1" type="ORF">FGM00_14835</name>
</gene>
<name>A0A5B7SVX7_9FLAO</name>
<evidence type="ECO:0000313" key="2">
    <source>
        <dbReference type="Proteomes" id="UP000310017"/>
    </source>
</evidence>
<proteinExistence type="predicted"/>